<comment type="caution">
    <text evidence="14">The sequence shown here is derived from an EMBL/GenBank/DDBJ whole genome shotgun (WGS) entry which is preliminary data.</text>
</comment>
<dbReference type="PRINTS" id="PR00146">
    <property type="entry name" value="DHPICSNTHASE"/>
</dbReference>
<name>A0A537LIT8_9BACT</name>
<evidence type="ECO:0000256" key="13">
    <source>
        <dbReference type="PIRSR" id="PIRSR001365-2"/>
    </source>
</evidence>
<proteinExistence type="inferred from homology"/>
<feature type="active site" description="Proton donor/acceptor" evidence="10 12">
    <location>
        <position position="140"/>
    </location>
</feature>
<dbReference type="Pfam" id="PF00701">
    <property type="entry name" value="DHDPS"/>
    <property type="match status" value="1"/>
</dbReference>
<comment type="caution">
    <text evidence="10">Was originally thought to be a dihydrodipicolinate synthase (DHDPS), catalyzing the condensation of (S)-aspartate-beta-semialdehyde [(S)-ASA] and pyruvate to dihydrodipicolinate (DHDP). However, it was shown in E.coli that the product of the enzymatic reaction is not dihydrodipicolinate but in fact (4S)-4-hydroxy-2,3,4,5-tetrahydro-(2S)-dipicolinic acid (HTPA), and that the consecutive dehydration reaction leading to DHDP is not spontaneous but catalyzed by DapB.</text>
</comment>
<comment type="function">
    <text evidence="1 10">Catalyzes the condensation of (S)-aspartate-beta-semialdehyde [(S)-ASA] and pyruvate to 4-hydroxy-tetrahydrodipicolinate (HTPA).</text>
</comment>
<keyword evidence="8 10" id="KW-0704">Schiff base</keyword>
<sequence length="307" mass="33367">MMLMVRELRGILSAMCTPFTPDGSRIDEEALRDLVDGTIEAGVHGLVPCGSTGEFAALTTDERKRATAIVLEQARGRVPVAPHVGSTSTAVAVDLATHAERVGADAVMAVNPFYEPMSLDEVYGYFKTISDAVSIPIVVYNLPVATGMNLRPDFLARMAREIKNVRYVKDSTGDLSQVSELLYRYGQEVTVFNGWDTITFSGLALGSKGSVWGAVNVMPKQCADLFNLIESERLGDARALWERMWPVMQFLVTEGYVASVKAGANLVGFRVGKPRPPIRPLSAQKTDELKSLLINAGARKEVTSLRG</sequence>
<feature type="binding site" evidence="10 13">
    <location>
        <position position="52"/>
    </location>
    <ligand>
        <name>pyruvate</name>
        <dbReference type="ChEBI" id="CHEBI:15361"/>
    </ligand>
</feature>
<evidence type="ECO:0000256" key="4">
    <source>
        <dbReference type="ARBA" id="ARBA00022605"/>
    </source>
</evidence>
<accession>A0A537LIT8</accession>
<dbReference type="UniPathway" id="UPA00034">
    <property type="reaction ID" value="UER00017"/>
</dbReference>
<gene>
    <name evidence="10" type="primary">dapA</name>
    <name evidence="14" type="ORF">E6H02_10770</name>
</gene>
<dbReference type="HAMAP" id="MF_00418">
    <property type="entry name" value="DapA"/>
    <property type="match status" value="1"/>
</dbReference>
<feature type="site" description="Part of a proton relay during catalysis" evidence="10">
    <location>
        <position position="114"/>
    </location>
</feature>
<dbReference type="EC" id="4.3.3.7" evidence="3 10"/>
<dbReference type="InterPro" id="IPR013785">
    <property type="entry name" value="Aldolase_TIM"/>
</dbReference>
<evidence type="ECO:0000256" key="5">
    <source>
        <dbReference type="ARBA" id="ARBA00022915"/>
    </source>
</evidence>
<evidence type="ECO:0000256" key="2">
    <source>
        <dbReference type="ARBA" id="ARBA00005120"/>
    </source>
</evidence>
<dbReference type="GO" id="GO:0008840">
    <property type="term" value="F:4-hydroxy-tetrahydrodipicolinate synthase activity"/>
    <property type="evidence" value="ECO:0007669"/>
    <property type="project" value="UniProtKB-UniRule"/>
</dbReference>
<dbReference type="CDD" id="cd00408">
    <property type="entry name" value="DHDPS-like"/>
    <property type="match status" value="1"/>
</dbReference>
<organism evidence="14 15">
    <name type="scientific">Candidatus Segetimicrobium genomatis</name>
    <dbReference type="NCBI Taxonomy" id="2569760"/>
    <lineage>
        <taxon>Bacteria</taxon>
        <taxon>Bacillati</taxon>
        <taxon>Candidatus Sysuimicrobiota</taxon>
        <taxon>Candidatus Sysuimicrobiia</taxon>
        <taxon>Candidatus Sysuimicrobiales</taxon>
        <taxon>Candidatus Segetimicrobiaceae</taxon>
        <taxon>Candidatus Segetimicrobium</taxon>
    </lineage>
</organism>
<dbReference type="PANTHER" id="PTHR42849:SF1">
    <property type="entry name" value="N-ACETYLNEURAMINATE LYASE"/>
    <property type="match status" value="1"/>
</dbReference>
<evidence type="ECO:0000256" key="6">
    <source>
        <dbReference type="ARBA" id="ARBA00023154"/>
    </source>
</evidence>
<evidence type="ECO:0000256" key="10">
    <source>
        <dbReference type="HAMAP-Rule" id="MF_00418"/>
    </source>
</evidence>
<dbReference type="GO" id="GO:0005829">
    <property type="term" value="C:cytosol"/>
    <property type="evidence" value="ECO:0007669"/>
    <property type="project" value="TreeGrafter"/>
</dbReference>
<comment type="similarity">
    <text evidence="10 11">Belongs to the DapA family.</text>
</comment>
<keyword evidence="7 10" id="KW-0456">Lyase</keyword>
<dbReference type="AlphaFoldDB" id="A0A537LIT8"/>
<dbReference type="Proteomes" id="UP000320393">
    <property type="component" value="Unassembled WGS sequence"/>
</dbReference>
<feature type="binding site" evidence="13">
    <location>
        <position position="211"/>
    </location>
    <ligand>
        <name>pyruvate</name>
        <dbReference type="ChEBI" id="CHEBI:15361"/>
    </ligand>
</feature>
<dbReference type="Gene3D" id="3.20.20.70">
    <property type="entry name" value="Aldolase class I"/>
    <property type="match status" value="1"/>
</dbReference>
<dbReference type="GO" id="GO:0009089">
    <property type="term" value="P:lysine biosynthetic process via diaminopimelate"/>
    <property type="evidence" value="ECO:0007669"/>
    <property type="project" value="UniProtKB-UniRule"/>
</dbReference>
<dbReference type="SMART" id="SM01130">
    <property type="entry name" value="DHDPS"/>
    <property type="match status" value="1"/>
</dbReference>
<dbReference type="SUPFAM" id="SSF51569">
    <property type="entry name" value="Aldolase"/>
    <property type="match status" value="1"/>
</dbReference>
<reference evidence="14 15" key="1">
    <citation type="journal article" date="2019" name="Nat. Microbiol.">
        <title>Mediterranean grassland soil C-N compound turnover is dependent on rainfall and depth, and is mediated by genomically divergent microorganisms.</title>
        <authorList>
            <person name="Diamond S."/>
            <person name="Andeer P.F."/>
            <person name="Li Z."/>
            <person name="Crits-Christoph A."/>
            <person name="Burstein D."/>
            <person name="Anantharaman K."/>
            <person name="Lane K.R."/>
            <person name="Thomas B.C."/>
            <person name="Pan C."/>
            <person name="Northen T.R."/>
            <person name="Banfield J.F."/>
        </authorList>
    </citation>
    <scope>NUCLEOTIDE SEQUENCE [LARGE SCALE GENOMIC DNA]</scope>
    <source>
        <strain evidence="14">NP_5</strain>
    </source>
</reference>
<dbReference type="PIRSF" id="PIRSF001365">
    <property type="entry name" value="DHDPS"/>
    <property type="match status" value="1"/>
</dbReference>
<dbReference type="GO" id="GO:0019262">
    <property type="term" value="P:N-acetylneuraminate catabolic process"/>
    <property type="evidence" value="ECO:0007669"/>
    <property type="project" value="TreeGrafter"/>
</dbReference>
<feature type="site" description="Part of a proton relay during catalysis" evidence="10">
    <location>
        <position position="51"/>
    </location>
</feature>
<keyword evidence="5 10" id="KW-0220">Diaminopimelate biosynthesis</keyword>
<evidence type="ECO:0000256" key="7">
    <source>
        <dbReference type="ARBA" id="ARBA00023239"/>
    </source>
</evidence>
<evidence type="ECO:0000256" key="12">
    <source>
        <dbReference type="PIRSR" id="PIRSR001365-1"/>
    </source>
</evidence>
<comment type="subunit">
    <text evidence="10">Homotetramer; dimer of dimers.</text>
</comment>
<evidence type="ECO:0000256" key="1">
    <source>
        <dbReference type="ARBA" id="ARBA00003294"/>
    </source>
</evidence>
<dbReference type="InterPro" id="IPR005263">
    <property type="entry name" value="DapA"/>
</dbReference>
<dbReference type="GO" id="GO:0019877">
    <property type="term" value="P:diaminopimelate biosynthetic process"/>
    <property type="evidence" value="ECO:0007669"/>
    <property type="project" value="UniProtKB-UniRule"/>
</dbReference>
<keyword evidence="10" id="KW-0963">Cytoplasm</keyword>
<evidence type="ECO:0000256" key="11">
    <source>
        <dbReference type="PIRNR" id="PIRNR001365"/>
    </source>
</evidence>
<keyword evidence="4 10" id="KW-0028">Amino-acid biosynthesis</keyword>
<feature type="active site" description="Schiff-base intermediate with substrate" evidence="10 12">
    <location>
        <position position="169"/>
    </location>
</feature>
<evidence type="ECO:0000313" key="15">
    <source>
        <dbReference type="Proteomes" id="UP000320393"/>
    </source>
</evidence>
<dbReference type="PANTHER" id="PTHR42849">
    <property type="entry name" value="N-ACETYLNEURAMINATE LYASE"/>
    <property type="match status" value="1"/>
</dbReference>
<keyword evidence="6 10" id="KW-0457">Lysine biosynthesis</keyword>
<evidence type="ECO:0000256" key="3">
    <source>
        <dbReference type="ARBA" id="ARBA00012086"/>
    </source>
</evidence>
<dbReference type="PROSITE" id="PS00665">
    <property type="entry name" value="DHDPS_1"/>
    <property type="match status" value="1"/>
</dbReference>
<dbReference type="GO" id="GO:0008747">
    <property type="term" value="F:N-acetylneuraminate lyase activity"/>
    <property type="evidence" value="ECO:0007669"/>
    <property type="project" value="TreeGrafter"/>
</dbReference>
<comment type="catalytic activity">
    <reaction evidence="9 10">
        <text>L-aspartate 4-semialdehyde + pyruvate = (2S,4S)-4-hydroxy-2,3,4,5-tetrahydrodipicolinate + H2O + H(+)</text>
        <dbReference type="Rhea" id="RHEA:34171"/>
        <dbReference type="ChEBI" id="CHEBI:15361"/>
        <dbReference type="ChEBI" id="CHEBI:15377"/>
        <dbReference type="ChEBI" id="CHEBI:15378"/>
        <dbReference type="ChEBI" id="CHEBI:67139"/>
        <dbReference type="ChEBI" id="CHEBI:537519"/>
        <dbReference type="EC" id="4.3.3.7"/>
    </reaction>
</comment>
<comment type="subcellular location">
    <subcellularLocation>
        <location evidence="10">Cytoplasm</location>
    </subcellularLocation>
</comment>
<evidence type="ECO:0000256" key="9">
    <source>
        <dbReference type="ARBA" id="ARBA00047836"/>
    </source>
</evidence>
<dbReference type="InterPro" id="IPR020624">
    <property type="entry name" value="Schiff_base-form_aldolases_CS"/>
</dbReference>
<dbReference type="InterPro" id="IPR002220">
    <property type="entry name" value="DapA-like"/>
</dbReference>
<comment type="pathway">
    <text evidence="2 10">Amino-acid biosynthesis; L-lysine biosynthesis via DAP pathway; (S)-tetrahydrodipicolinate from L-aspartate: step 3/4.</text>
</comment>
<protein>
    <recommendedName>
        <fullName evidence="3 10">4-hydroxy-tetrahydrodipicolinate synthase</fullName>
        <shortName evidence="10">HTPA synthase</shortName>
        <ecNumber evidence="3 10">4.3.3.7</ecNumber>
    </recommendedName>
</protein>
<evidence type="ECO:0000256" key="8">
    <source>
        <dbReference type="ARBA" id="ARBA00023270"/>
    </source>
</evidence>
<dbReference type="EMBL" id="VBAM01000440">
    <property type="protein sequence ID" value="TMJ07915.1"/>
    <property type="molecule type" value="Genomic_DNA"/>
</dbReference>
<comment type="caution">
    <text evidence="10">Lacks conserved residue(s) required for the propagation of feature annotation.</text>
</comment>
<evidence type="ECO:0000313" key="14">
    <source>
        <dbReference type="EMBL" id="TMJ07915.1"/>
    </source>
</evidence>